<gene>
    <name evidence="1" type="ORF">HUT05_44980</name>
</gene>
<dbReference type="Proteomes" id="UP000509418">
    <property type="component" value="Chromosome"/>
</dbReference>
<evidence type="ECO:0000313" key="1">
    <source>
        <dbReference type="EMBL" id="QKZ23890.1"/>
    </source>
</evidence>
<sequence length="176" mass="20022">MKPIDAMIKARELWLRNRGHHSYGQGTAVLGLLGQPAANARVVCLVDKEDRHIFGCNVLLTTTPASTDWTAAERREHSWGMTMSHTHPAFLRDRIGWLITIWVADYAARQPDPPQWVRCRVPHPRLMAHYRDELGWQLVRTVLDRDRRGVALMQRRPESISAVSALIASSMPLEVS</sequence>
<protein>
    <recommendedName>
        <fullName evidence="3">GNAT family N-acetyltransferase</fullName>
    </recommendedName>
</protein>
<organism evidence="1 2">
    <name type="scientific">Streptomyces chartreusis</name>
    <dbReference type="NCBI Taxonomy" id="1969"/>
    <lineage>
        <taxon>Bacteria</taxon>
        <taxon>Bacillati</taxon>
        <taxon>Actinomycetota</taxon>
        <taxon>Actinomycetes</taxon>
        <taxon>Kitasatosporales</taxon>
        <taxon>Streptomycetaceae</taxon>
        <taxon>Streptomyces</taxon>
    </lineage>
</organism>
<accession>A0A7H8TP45</accession>
<dbReference type="RefSeq" id="WP_176578504.1">
    <property type="nucleotide sequence ID" value="NZ_CBDRGH010000022.1"/>
</dbReference>
<keyword evidence="2" id="KW-1185">Reference proteome</keyword>
<evidence type="ECO:0008006" key="3">
    <source>
        <dbReference type="Google" id="ProtNLM"/>
    </source>
</evidence>
<dbReference type="AlphaFoldDB" id="A0A7H8TP45"/>
<dbReference type="EMBL" id="CP056041">
    <property type="protein sequence ID" value="QKZ23890.1"/>
    <property type="molecule type" value="Genomic_DNA"/>
</dbReference>
<reference evidence="1 2" key="1">
    <citation type="submission" date="2020-06" db="EMBL/GenBank/DDBJ databases">
        <title>Genome mining for natural products.</title>
        <authorList>
            <person name="Zhang B."/>
            <person name="Shi J."/>
            <person name="Ge H."/>
        </authorList>
    </citation>
    <scope>NUCLEOTIDE SEQUENCE [LARGE SCALE GENOMIC DNA]</scope>
    <source>
        <strain evidence="1 2">NA02069</strain>
    </source>
</reference>
<evidence type="ECO:0000313" key="2">
    <source>
        <dbReference type="Proteomes" id="UP000509418"/>
    </source>
</evidence>
<proteinExistence type="predicted"/>
<name>A0A7H8TP45_STRCX</name>